<comment type="caution">
    <text evidence="7">The sequence shown here is derived from an EMBL/GenBank/DDBJ whole genome shotgun (WGS) entry which is preliminary data.</text>
</comment>
<evidence type="ECO:0000313" key="8">
    <source>
        <dbReference type="Proteomes" id="UP000297299"/>
    </source>
</evidence>
<feature type="domain" description="Pre-rRNA-processing protein RIX1 N-terminal" evidence="6">
    <location>
        <begin position="7"/>
        <end position="210"/>
    </location>
</feature>
<reference evidence="7 8" key="1">
    <citation type="submission" date="2017-11" db="EMBL/GenBank/DDBJ databases">
        <title>Comparative genomics of Botrytis spp.</title>
        <authorList>
            <person name="Valero-Jimenez C.A."/>
            <person name="Tapia P."/>
            <person name="Veloso J."/>
            <person name="Silva-Moreno E."/>
            <person name="Staats M."/>
            <person name="Valdes J.H."/>
            <person name="Van Kan J.A.L."/>
        </authorList>
    </citation>
    <scope>NUCLEOTIDE SEQUENCE [LARGE SCALE GENOMIC DNA]</scope>
    <source>
        <strain evidence="7 8">MUCL2830</strain>
    </source>
</reference>
<proteinExistence type="inferred from homology"/>
<dbReference type="OrthoDB" id="20900at2759"/>
<dbReference type="GO" id="GO:0006364">
    <property type="term" value="P:rRNA processing"/>
    <property type="evidence" value="ECO:0007669"/>
    <property type="project" value="TreeGrafter"/>
</dbReference>
<evidence type="ECO:0000256" key="2">
    <source>
        <dbReference type="ARBA" id="ARBA00010511"/>
    </source>
</evidence>
<dbReference type="STRING" id="38488.A0A4Y8DA88"/>
<keyword evidence="4" id="KW-0539">Nucleus</keyword>
<evidence type="ECO:0000256" key="4">
    <source>
        <dbReference type="ARBA" id="ARBA00023242"/>
    </source>
</evidence>
<evidence type="ECO:0000259" key="6">
    <source>
        <dbReference type="Pfam" id="PF08167"/>
    </source>
</evidence>
<protein>
    <recommendedName>
        <fullName evidence="3">Pre-rRNA-processing protein RIX1</fullName>
    </recommendedName>
</protein>
<accession>A0A4Y8DA88</accession>
<feature type="compositionally biased region" description="Acidic residues" evidence="5">
    <location>
        <begin position="703"/>
        <end position="712"/>
    </location>
</feature>
<dbReference type="EMBL" id="PHWZ01000057">
    <property type="protein sequence ID" value="TEY77225.1"/>
    <property type="molecule type" value="Genomic_DNA"/>
</dbReference>
<feature type="compositionally biased region" description="Polar residues" evidence="5">
    <location>
        <begin position="664"/>
        <end position="699"/>
    </location>
</feature>
<dbReference type="GO" id="GO:0005634">
    <property type="term" value="C:nucleus"/>
    <property type="evidence" value="ECO:0007669"/>
    <property type="project" value="UniProtKB-SubCell"/>
</dbReference>
<name>A0A4Y8DA88_9HELO</name>
<evidence type="ECO:0000313" key="7">
    <source>
        <dbReference type="EMBL" id="TEY77225.1"/>
    </source>
</evidence>
<evidence type="ECO:0000256" key="5">
    <source>
        <dbReference type="SAM" id="MobiDB-lite"/>
    </source>
</evidence>
<dbReference type="Pfam" id="PF08167">
    <property type="entry name" value="RIX1"/>
    <property type="match status" value="1"/>
</dbReference>
<dbReference type="PANTHER" id="PTHR34105:SF1">
    <property type="entry name" value="PROLINE-, GLUTAMIC ACID- AND LEUCINE-RICH PROTEIN 1"/>
    <property type="match status" value="1"/>
</dbReference>
<dbReference type="SUPFAM" id="SSF48371">
    <property type="entry name" value="ARM repeat"/>
    <property type="match status" value="1"/>
</dbReference>
<dbReference type="InterPro" id="IPR016024">
    <property type="entry name" value="ARM-type_fold"/>
</dbReference>
<dbReference type="InterPro" id="IPR012583">
    <property type="entry name" value="RIX1_N"/>
</dbReference>
<evidence type="ECO:0000256" key="1">
    <source>
        <dbReference type="ARBA" id="ARBA00004123"/>
    </source>
</evidence>
<comment type="subcellular location">
    <subcellularLocation>
        <location evidence="1">Nucleus</location>
    </subcellularLocation>
</comment>
<dbReference type="Proteomes" id="UP000297299">
    <property type="component" value="Unassembled WGS sequence"/>
</dbReference>
<comment type="similarity">
    <text evidence="2">Belongs to the RIX1/PELP1 family.</text>
</comment>
<evidence type="ECO:0000256" key="3">
    <source>
        <dbReference type="ARBA" id="ARBA00021502"/>
    </source>
</evidence>
<dbReference type="PANTHER" id="PTHR34105">
    <property type="entry name" value="PROLINE-, GLUTAMIC ACID- AND LEUCINE-RICH PROTEIN 1"/>
    <property type="match status" value="1"/>
</dbReference>
<organism evidence="7 8">
    <name type="scientific">Botryotinia calthae</name>
    <dbReference type="NCBI Taxonomy" id="38488"/>
    <lineage>
        <taxon>Eukaryota</taxon>
        <taxon>Fungi</taxon>
        <taxon>Dikarya</taxon>
        <taxon>Ascomycota</taxon>
        <taxon>Pezizomycotina</taxon>
        <taxon>Leotiomycetes</taxon>
        <taxon>Helotiales</taxon>
        <taxon>Sclerotiniaceae</taxon>
        <taxon>Botryotinia</taxon>
    </lineage>
</organism>
<keyword evidence="8" id="KW-1185">Reference proteome</keyword>
<sequence>MSVPSELRILCLRLTSTPPNDLPSLVPSLVQYVLRCQIPLSTPSVNSGKADASQSAVLVHKLKTQLTALLNGKSAPGRFAAIVLIKVVVEVGGWEILRDAGSWVRGLLSILGKPDSSAAKELSIVALAKIYSMTHQYQTLVREITTPTLPTFVTSCLNLISSKPSMNALDVTPSSVETVFRSFAMLLPRHTTIFRPFASQIRAATRPYLACTLCDRSYVPLSVKESARKLTVVLHQTVAKNGGGEEWGKAVRDLVQNTHMTADQVFRAVVEDWESTAGYTAEPVNVNEELSGGARTPDDLPRWTGIDAGIERLVGLLEFLDEYLREATPSAVTIPVGPIFDLITRILSISLPSPTDSNSGSVRLHPAIDRDEKDGLWAGLPNVFVSVLHLISTMSATLGQSFVSLAQGSLDLLMWSFSSGKNHQDFRASTYSLACRILPLLSQSLDKPRVSKFVPIMRACCKDLETSYSGISNPEASKSQSKGSSSQNADTLLRGSISTIVVVDPEVVAAASSLLPVLLSKLPQAFLDISMRSQLERTAILGRNKEAMLASILNPFVGKNGKALSSVLPHITREFPDDDSVEILLRPRMPIIPAGHTTAALDDLPESFDAEDDVMDSTDEVAASQKDVVVDAQNLQSISENEFPTPLRDNFGSGLNAGTREDLPSQSGFEQSAMSSNIPGARFTNPQPLDQRTMNTDTAMSYDDAEESDSDSDGSVHLTMQLDSDSE</sequence>
<feature type="region of interest" description="Disordered" evidence="5">
    <location>
        <begin position="637"/>
        <end position="727"/>
    </location>
</feature>
<gene>
    <name evidence="7" type="ORF">BOTCAL_0057g00150</name>
</gene>
<dbReference type="AlphaFoldDB" id="A0A4Y8DA88"/>